<feature type="domain" description="EamA" evidence="7">
    <location>
        <begin position="9"/>
        <end position="135"/>
    </location>
</feature>
<evidence type="ECO:0000313" key="8">
    <source>
        <dbReference type="EMBL" id="MDN3612481.1"/>
    </source>
</evidence>
<reference evidence="9" key="1">
    <citation type="journal article" date="2019" name="Int. J. Syst. Evol. Microbiol.">
        <title>The Global Catalogue of Microorganisms (GCM) 10K type strain sequencing project: providing services to taxonomists for standard genome sequencing and annotation.</title>
        <authorList>
            <consortium name="The Broad Institute Genomics Platform"/>
            <consortium name="The Broad Institute Genome Sequencing Center for Infectious Disease"/>
            <person name="Wu L."/>
            <person name="Ma J."/>
        </authorList>
    </citation>
    <scope>NUCLEOTIDE SEQUENCE [LARGE SCALE GENOMIC DNA]</scope>
    <source>
        <strain evidence="9">CECT 7398</strain>
    </source>
</reference>
<dbReference type="Proteomes" id="UP001238540">
    <property type="component" value="Unassembled WGS sequence"/>
</dbReference>
<feature type="domain" description="EamA" evidence="7">
    <location>
        <begin position="150"/>
        <end position="283"/>
    </location>
</feature>
<dbReference type="Pfam" id="PF00892">
    <property type="entry name" value="EamA"/>
    <property type="match status" value="2"/>
</dbReference>
<name>A0ABT8BZF7_9VIBR</name>
<evidence type="ECO:0000256" key="2">
    <source>
        <dbReference type="ARBA" id="ARBA00007362"/>
    </source>
</evidence>
<feature type="transmembrane region" description="Helical" evidence="6">
    <location>
        <begin position="118"/>
        <end position="136"/>
    </location>
</feature>
<keyword evidence="4 6" id="KW-1133">Transmembrane helix</keyword>
<evidence type="ECO:0000256" key="5">
    <source>
        <dbReference type="ARBA" id="ARBA00023136"/>
    </source>
</evidence>
<keyword evidence="3 6" id="KW-0812">Transmembrane</keyword>
<feature type="transmembrane region" description="Helical" evidence="6">
    <location>
        <begin position="62"/>
        <end position="84"/>
    </location>
</feature>
<dbReference type="EMBL" id="JAUFQC010000027">
    <property type="protein sequence ID" value="MDN3612481.1"/>
    <property type="molecule type" value="Genomic_DNA"/>
</dbReference>
<feature type="transmembrane region" description="Helical" evidence="6">
    <location>
        <begin position="243"/>
        <end position="260"/>
    </location>
</feature>
<proteinExistence type="inferred from homology"/>
<comment type="similarity">
    <text evidence="2">Belongs to the EamA transporter family.</text>
</comment>
<feature type="transmembrane region" description="Helical" evidence="6">
    <location>
        <begin position="266"/>
        <end position="283"/>
    </location>
</feature>
<comment type="subcellular location">
    <subcellularLocation>
        <location evidence="1">Membrane</location>
        <topology evidence="1">Multi-pass membrane protein</topology>
    </subcellularLocation>
</comment>
<dbReference type="RefSeq" id="WP_170883667.1">
    <property type="nucleotide sequence ID" value="NZ_JABEYA020000015.1"/>
</dbReference>
<keyword evidence="9" id="KW-1185">Reference proteome</keyword>
<feature type="transmembrane region" description="Helical" evidence="6">
    <location>
        <begin position="210"/>
        <end position="231"/>
    </location>
</feature>
<dbReference type="SUPFAM" id="SSF103481">
    <property type="entry name" value="Multidrug resistance efflux transporter EmrE"/>
    <property type="match status" value="2"/>
</dbReference>
<evidence type="ECO:0000259" key="7">
    <source>
        <dbReference type="Pfam" id="PF00892"/>
    </source>
</evidence>
<feature type="transmembrane region" description="Helical" evidence="6">
    <location>
        <begin position="90"/>
        <end position="111"/>
    </location>
</feature>
<dbReference type="InterPro" id="IPR000620">
    <property type="entry name" value="EamA_dom"/>
</dbReference>
<gene>
    <name evidence="8" type="ORF">QWZ16_23045</name>
</gene>
<dbReference type="PANTHER" id="PTHR32322:SF2">
    <property type="entry name" value="EAMA DOMAIN-CONTAINING PROTEIN"/>
    <property type="match status" value="1"/>
</dbReference>
<keyword evidence="5 6" id="KW-0472">Membrane</keyword>
<organism evidence="8 9">
    <name type="scientific">Vibrio ostreicida</name>
    <dbReference type="NCBI Taxonomy" id="526588"/>
    <lineage>
        <taxon>Bacteria</taxon>
        <taxon>Pseudomonadati</taxon>
        <taxon>Pseudomonadota</taxon>
        <taxon>Gammaproteobacteria</taxon>
        <taxon>Vibrionales</taxon>
        <taxon>Vibrionaceae</taxon>
        <taxon>Vibrio</taxon>
    </lineage>
</organism>
<dbReference type="PANTHER" id="PTHR32322">
    <property type="entry name" value="INNER MEMBRANE TRANSPORTER"/>
    <property type="match status" value="1"/>
</dbReference>
<evidence type="ECO:0000313" key="9">
    <source>
        <dbReference type="Proteomes" id="UP001238540"/>
    </source>
</evidence>
<evidence type="ECO:0000256" key="6">
    <source>
        <dbReference type="SAM" id="Phobius"/>
    </source>
</evidence>
<evidence type="ECO:0000256" key="4">
    <source>
        <dbReference type="ARBA" id="ARBA00022989"/>
    </source>
</evidence>
<feature type="transmembrane region" description="Helical" evidence="6">
    <location>
        <begin position="34"/>
        <end position="53"/>
    </location>
</feature>
<dbReference type="InterPro" id="IPR037185">
    <property type="entry name" value="EmrE-like"/>
</dbReference>
<evidence type="ECO:0000256" key="1">
    <source>
        <dbReference type="ARBA" id="ARBA00004141"/>
    </source>
</evidence>
<protein>
    <submittedName>
        <fullName evidence="8">DMT family transporter</fullName>
    </submittedName>
</protein>
<accession>A0ABT8BZF7</accession>
<feature type="transmembrane region" description="Helical" evidence="6">
    <location>
        <begin position="148"/>
        <end position="166"/>
    </location>
</feature>
<evidence type="ECO:0000256" key="3">
    <source>
        <dbReference type="ARBA" id="ARBA00022692"/>
    </source>
</evidence>
<dbReference type="InterPro" id="IPR050638">
    <property type="entry name" value="AA-Vitamin_Transporters"/>
</dbReference>
<comment type="caution">
    <text evidence="8">The sequence shown here is derived from an EMBL/GenBank/DDBJ whole genome shotgun (WGS) entry which is preliminary data.</text>
</comment>
<feature type="transmembrane region" description="Helical" evidence="6">
    <location>
        <begin position="178"/>
        <end position="198"/>
    </location>
</feature>
<sequence length="302" mass="33525">MLVRWVPFVFVVLWASGFVGARLGLQYAEPATLLTIRMMANVVMFFVLVHVLGRAIPRKGPFFHSCVVGIFIHGFYLGGTYMAIHLGMPAGLSSLLVGLQPIFTAVLLVVFTRERFVWSQWMGLALGFVGIGLVLFGKVQWQLEQHKLLAIGFCLLSLIGITLGTLYQRRFCHGGDKLGSALVQYMAAGCLFLPYALLNESMQVHWTIEFMMTLGWLVVVLSGFAVLLLLYMVEHGAASKVACVFYLVPPVTAVQAWLIFDESFDRWGMLGFMCAAMAVYLVVKAPTFSRLGRSERPLGAER</sequence>